<dbReference type="EMBL" id="JAEQNC010000001">
    <property type="protein sequence ID" value="MBL0370553.1"/>
    <property type="molecule type" value="Genomic_DNA"/>
</dbReference>
<evidence type="ECO:0000313" key="1">
    <source>
        <dbReference type="EMBL" id="MBL0370553.1"/>
    </source>
</evidence>
<keyword evidence="2" id="KW-1185">Reference proteome</keyword>
<sequence>MATLPSHSFAVDGKLKAQLLKLDPKTRLEQACDTEAMFRIKADDNPYQPDKVIAYTFKDPVYGKDWIEAPGAVFRSHGDWYRLSFKCHTGPQNLDVVALDYKIGEKISRESWGEYYLYD</sequence>
<accession>A0A937CMZ3</accession>
<name>A0A937CMZ3_9HYPH</name>
<organism evidence="1 2">
    <name type="scientific">Rhizobium setariae</name>
    <dbReference type="NCBI Taxonomy" id="2801340"/>
    <lineage>
        <taxon>Bacteria</taxon>
        <taxon>Pseudomonadati</taxon>
        <taxon>Pseudomonadota</taxon>
        <taxon>Alphaproteobacteria</taxon>
        <taxon>Hyphomicrobiales</taxon>
        <taxon>Rhizobiaceae</taxon>
        <taxon>Rhizobium/Agrobacterium group</taxon>
        <taxon>Rhizobium</taxon>
    </lineage>
</organism>
<proteinExistence type="predicted"/>
<protein>
    <submittedName>
        <fullName evidence="1">DUF930 domain-containing protein</fullName>
    </submittedName>
</protein>
<reference evidence="1" key="1">
    <citation type="submission" date="2021-01" db="EMBL/GenBank/DDBJ databases">
        <title>Rhizobium sp. strain KVB221 16S ribosomal RNA gene Genome sequencing and assembly.</title>
        <authorList>
            <person name="Kang M."/>
        </authorList>
    </citation>
    <scope>NUCLEOTIDE SEQUENCE</scope>
    <source>
        <strain evidence="1">KVB221</strain>
    </source>
</reference>
<comment type="caution">
    <text evidence="1">The sequence shown here is derived from an EMBL/GenBank/DDBJ whole genome shotgun (WGS) entry which is preliminary data.</text>
</comment>
<evidence type="ECO:0000313" key="2">
    <source>
        <dbReference type="Proteomes" id="UP000633219"/>
    </source>
</evidence>
<dbReference type="AlphaFoldDB" id="A0A937CMZ3"/>
<dbReference type="Pfam" id="PF06059">
    <property type="entry name" value="DUF930"/>
    <property type="match status" value="1"/>
</dbReference>
<dbReference type="InterPro" id="IPR009273">
    <property type="entry name" value="DUF930"/>
</dbReference>
<gene>
    <name evidence="1" type="ORF">JJB09_00800</name>
</gene>
<dbReference type="Proteomes" id="UP000633219">
    <property type="component" value="Unassembled WGS sequence"/>
</dbReference>